<feature type="domain" description="HIT" evidence="2">
    <location>
        <begin position="45"/>
        <end position="120"/>
    </location>
</feature>
<dbReference type="Proteomes" id="UP001190700">
    <property type="component" value="Unassembled WGS sequence"/>
</dbReference>
<accession>A0AAE0BYZ7</accession>
<evidence type="ECO:0000259" key="2">
    <source>
        <dbReference type="PROSITE" id="PS51084"/>
    </source>
</evidence>
<comment type="caution">
    <text evidence="3">The sequence shown here is derived from an EMBL/GenBank/DDBJ whole genome shotgun (WGS) entry which is preliminary data.</text>
</comment>
<sequence>MGQITSRYIEKDFIPVPQLSHGKHKLCNLPLCEVWMTDDTTFCWLVLIPRKKGLREFHDLPQRQQMEVMKEITLATKALEKSATEITGKVPTKMNVGALGNICSELHVHIIARYEGDAAWPGPVWGQVALVPYANSEKLKEVMATMTKALLA</sequence>
<dbReference type="AlphaFoldDB" id="A0AAE0BYZ7"/>
<evidence type="ECO:0000313" key="4">
    <source>
        <dbReference type="Proteomes" id="UP001190700"/>
    </source>
</evidence>
<gene>
    <name evidence="3" type="ORF">CYMTET_45060</name>
</gene>
<organism evidence="3 4">
    <name type="scientific">Cymbomonas tetramitiformis</name>
    <dbReference type="NCBI Taxonomy" id="36881"/>
    <lineage>
        <taxon>Eukaryota</taxon>
        <taxon>Viridiplantae</taxon>
        <taxon>Chlorophyta</taxon>
        <taxon>Pyramimonadophyceae</taxon>
        <taxon>Pyramimonadales</taxon>
        <taxon>Pyramimonadaceae</taxon>
        <taxon>Cymbomonas</taxon>
    </lineage>
</organism>
<evidence type="ECO:0000313" key="3">
    <source>
        <dbReference type="EMBL" id="KAK3245368.1"/>
    </source>
</evidence>
<dbReference type="InterPro" id="IPR036265">
    <property type="entry name" value="HIT-like_sf"/>
</dbReference>
<dbReference type="EMBL" id="LGRX02030717">
    <property type="protein sequence ID" value="KAK3245368.1"/>
    <property type="molecule type" value="Genomic_DNA"/>
</dbReference>
<dbReference type="InterPro" id="IPR026026">
    <property type="entry name" value="HIT_Hint"/>
</dbReference>
<dbReference type="InterPro" id="IPR011146">
    <property type="entry name" value="HIT-like"/>
</dbReference>
<evidence type="ECO:0000256" key="1">
    <source>
        <dbReference type="PROSITE-ProRule" id="PRU00464"/>
    </source>
</evidence>
<name>A0AAE0BYZ7_9CHLO</name>
<dbReference type="Gene3D" id="3.30.428.10">
    <property type="entry name" value="HIT-like"/>
    <property type="match status" value="1"/>
</dbReference>
<keyword evidence="4" id="KW-1185">Reference proteome</keyword>
<proteinExistence type="predicted"/>
<protein>
    <recommendedName>
        <fullName evidence="2">HIT domain-containing protein</fullName>
    </recommendedName>
</protein>
<dbReference type="Pfam" id="PF01230">
    <property type="entry name" value="HIT"/>
    <property type="match status" value="1"/>
</dbReference>
<dbReference type="SUPFAM" id="SSF54197">
    <property type="entry name" value="HIT-like"/>
    <property type="match status" value="1"/>
</dbReference>
<dbReference type="PROSITE" id="PS51084">
    <property type="entry name" value="HIT_2"/>
    <property type="match status" value="1"/>
</dbReference>
<comment type="caution">
    <text evidence="1">Lacks conserved residue(s) required for the propagation of feature annotation.</text>
</comment>
<dbReference type="PIRSF" id="PIRSF000714">
    <property type="entry name" value="HIT"/>
    <property type="match status" value="1"/>
</dbReference>
<dbReference type="GO" id="GO:0047627">
    <property type="term" value="F:adenylylsulfatase activity"/>
    <property type="evidence" value="ECO:0007669"/>
    <property type="project" value="UniProtKB-ARBA"/>
</dbReference>
<reference evidence="3 4" key="1">
    <citation type="journal article" date="2015" name="Genome Biol. Evol.">
        <title>Comparative Genomics of a Bacterivorous Green Alga Reveals Evolutionary Causalities and Consequences of Phago-Mixotrophic Mode of Nutrition.</title>
        <authorList>
            <person name="Burns J.A."/>
            <person name="Paasch A."/>
            <person name="Narechania A."/>
            <person name="Kim E."/>
        </authorList>
    </citation>
    <scope>NUCLEOTIDE SEQUENCE [LARGE SCALE GENOMIC DNA]</scope>
    <source>
        <strain evidence="3 4">PLY_AMNH</strain>
    </source>
</reference>